<evidence type="ECO:0000313" key="2">
    <source>
        <dbReference type="EMBL" id="GAA0154828.1"/>
    </source>
</evidence>
<reference evidence="2 3" key="1">
    <citation type="submission" date="2024-01" db="EMBL/GenBank/DDBJ databases">
        <title>The complete chloroplast genome sequence of Lithospermum erythrorhizon: insights into the phylogenetic relationship among Boraginaceae species and the maternal lineages of purple gromwells.</title>
        <authorList>
            <person name="Okada T."/>
            <person name="Watanabe K."/>
        </authorList>
    </citation>
    <scope>NUCLEOTIDE SEQUENCE [LARGE SCALE GENOMIC DNA]</scope>
</reference>
<dbReference type="AlphaFoldDB" id="A0AAV3PUV4"/>
<comment type="caution">
    <text evidence="2">The sequence shown here is derived from an EMBL/GenBank/DDBJ whole genome shotgun (WGS) entry which is preliminary data.</text>
</comment>
<dbReference type="Proteomes" id="UP001454036">
    <property type="component" value="Unassembled WGS sequence"/>
</dbReference>
<evidence type="ECO:0000256" key="1">
    <source>
        <dbReference type="SAM" id="MobiDB-lite"/>
    </source>
</evidence>
<name>A0AAV3PUV4_LITER</name>
<organism evidence="2 3">
    <name type="scientific">Lithospermum erythrorhizon</name>
    <name type="common">Purple gromwell</name>
    <name type="synonym">Lithospermum officinale var. erythrorhizon</name>
    <dbReference type="NCBI Taxonomy" id="34254"/>
    <lineage>
        <taxon>Eukaryota</taxon>
        <taxon>Viridiplantae</taxon>
        <taxon>Streptophyta</taxon>
        <taxon>Embryophyta</taxon>
        <taxon>Tracheophyta</taxon>
        <taxon>Spermatophyta</taxon>
        <taxon>Magnoliopsida</taxon>
        <taxon>eudicotyledons</taxon>
        <taxon>Gunneridae</taxon>
        <taxon>Pentapetalae</taxon>
        <taxon>asterids</taxon>
        <taxon>lamiids</taxon>
        <taxon>Boraginales</taxon>
        <taxon>Boraginaceae</taxon>
        <taxon>Boraginoideae</taxon>
        <taxon>Lithospermeae</taxon>
        <taxon>Lithospermum</taxon>
    </lineage>
</organism>
<keyword evidence="3" id="KW-1185">Reference proteome</keyword>
<protein>
    <submittedName>
        <fullName evidence="2">Uncharacterized protein</fullName>
    </submittedName>
</protein>
<gene>
    <name evidence="2" type="ORF">LIER_37975</name>
</gene>
<sequence length="159" mass="17978">MDGEPSIISETGRDVVENNELDVEDVVPDIVEEPNTERLGLTESSSCFSSSTNRQEKGRPSKMETKAKGISSIKGRRTYQCPFVQLLNKAQYDTGRLPARPYGPLLMTGSNGSFITGFPLERLKSKEMATSLPKWLNEVWMLMRFRFRLLRVTLTENSN</sequence>
<feature type="compositionally biased region" description="Basic and acidic residues" evidence="1">
    <location>
        <begin position="54"/>
        <end position="67"/>
    </location>
</feature>
<proteinExistence type="predicted"/>
<dbReference type="EMBL" id="BAABME010018728">
    <property type="protein sequence ID" value="GAA0154828.1"/>
    <property type="molecule type" value="Genomic_DNA"/>
</dbReference>
<feature type="region of interest" description="Disordered" evidence="1">
    <location>
        <begin position="30"/>
        <end position="71"/>
    </location>
</feature>
<evidence type="ECO:0000313" key="3">
    <source>
        <dbReference type="Proteomes" id="UP001454036"/>
    </source>
</evidence>
<accession>A0AAV3PUV4</accession>